<dbReference type="InterPro" id="IPR014756">
    <property type="entry name" value="Ig_E-set"/>
</dbReference>
<dbReference type="PANTHER" id="PTHR11188">
    <property type="entry name" value="ARRESTIN DOMAIN CONTAINING PROTEIN"/>
    <property type="match status" value="1"/>
</dbReference>
<gene>
    <name evidence="3" type="ORF">CINC_LOCUS1740</name>
</gene>
<dbReference type="SUPFAM" id="SSF81296">
    <property type="entry name" value="E set domains"/>
    <property type="match status" value="1"/>
</dbReference>
<comment type="similarity">
    <text evidence="1">Belongs to the arrestin family.</text>
</comment>
<dbReference type="GO" id="GO:0005737">
    <property type="term" value="C:cytoplasm"/>
    <property type="evidence" value="ECO:0007669"/>
    <property type="project" value="TreeGrafter"/>
</dbReference>
<name>A0A9N8KWT7_CHRIL</name>
<dbReference type="Gene3D" id="2.60.40.640">
    <property type="match status" value="1"/>
</dbReference>
<accession>A0A9N8KWT7</accession>
<feature type="domain" description="Arrestin-like N-terminal" evidence="2">
    <location>
        <begin position="17"/>
        <end position="145"/>
    </location>
</feature>
<dbReference type="Proteomes" id="UP001154114">
    <property type="component" value="Chromosome 11"/>
</dbReference>
<sequence>MGVTCQLLLTKANEGVSYYKAGQSVTGTLKYVFDKPTEFTSATLSLIGSGFCQWQTQLANSILIHVGNEDYVVQHMDLLQAKQGEVVTIQPGSYEHPFNFKLPEEIPSSHKDDVGNITYKVELRFIKSGLVKNSNKFNTIITVYGDVKPNIPQPLMAGLNKEYKFLCRKNFLNLKAQIRKKKQRS</sequence>
<evidence type="ECO:0000259" key="2">
    <source>
        <dbReference type="Pfam" id="PF00339"/>
    </source>
</evidence>
<dbReference type="PANTHER" id="PTHR11188:SF17">
    <property type="entry name" value="FI21816P1"/>
    <property type="match status" value="1"/>
</dbReference>
<protein>
    <recommendedName>
        <fullName evidence="2">Arrestin-like N-terminal domain-containing protein</fullName>
    </recommendedName>
</protein>
<organism evidence="3 4">
    <name type="scientific">Chrysodeixis includens</name>
    <name type="common">Soybean looper</name>
    <name type="synonym">Pseudoplusia includens</name>
    <dbReference type="NCBI Taxonomy" id="689277"/>
    <lineage>
        <taxon>Eukaryota</taxon>
        <taxon>Metazoa</taxon>
        <taxon>Ecdysozoa</taxon>
        <taxon>Arthropoda</taxon>
        <taxon>Hexapoda</taxon>
        <taxon>Insecta</taxon>
        <taxon>Pterygota</taxon>
        <taxon>Neoptera</taxon>
        <taxon>Endopterygota</taxon>
        <taxon>Lepidoptera</taxon>
        <taxon>Glossata</taxon>
        <taxon>Ditrysia</taxon>
        <taxon>Noctuoidea</taxon>
        <taxon>Noctuidae</taxon>
        <taxon>Plusiinae</taxon>
        <taxon>Chrysodeixis</taxon>
    </lineage>
</organism>
<dbReference type="InterPro" id="IPR050357">
    <property type="entry name" value="Arrestin_domain-protein"/>
</dbReference>
<dbReference type="OrthoDB" id="2333384at2759"/>
<evidence type="ECO:0000313" key="3">
    <source>
        <dbReference type="EMBL" id="CAD0200052.1"/>
    </source>
</evidence>
<reference evidence="3" key="1">
    <citation type="submission" date="2021-12" db="EMBL/GenBank/DDBJ databases">
        <authorList>
            <person name="King R."/>
        </authorList>
    </citation>
    <scope>NUCLEOTIDE SEQUENCE</scope>
</reference>
<dbReference type="InterPro" id="IPR014752">
    <property type="entry name" value="Arrestin-like_C"/>
</dbReference>
<evidence type="ECO:0000313" key="4">
    <source>
        <dbReference type="Proteomes" id="UP001154114"/>
    </source>
</evidence>
<dbReference type="EMBL" id="LR824014">
    <property type="protein sequence ID" value="CAD0200052.1"/>
    <property type="molecule type" value="Genomic_DNA"/>
</dbReference>
<dbReference type="Pfam" id="PF00339">
    <property type="entry name" value="Arrestin_N"/>
    <property type="match status" value="1"/>
</dbReference>
<dbReference type="AlphaFoldDB" id="A0A9N8KWT7"/>
<dbReference type="InterPro" id="IPR011021">
    <property type="entry name" value="Arrestin-like_N"/>
</dbReference>
<proteinExistence type="inferred from homology"/>
<keyword evidence="4" id="KW-1185">Reference proteome</keyword>
<dbReference type="GO" id="GO:0015031">
    <property type="term" value="P:protein transport"/>
    <property type="evidence" value="ECO:0007669"/>
    <property type="project" value="TreeGrafter"/>
</dbReference>
<evidence type="ECO:0000256" key="1">
    <source>
        <dbReference type="ARBA" id="ARBA00005298"/>
    </source>
</evidence>